<evidence type="ECO:0000313" key="6">
    <source>
        <dbReference type="EMBL" id="BAW79726.1"/>
    </source>
</evidence>
<keyword evidence="1" id="KW-0479">Metal-binding</keyword>
<feature type="domain" description="Plastocyanin-like" evidence="4">
    <location>
        <begin position="261"/>
        <end position="358"/>
    </location>
</feature>
<protein>
    <submittedName>
        <fullName evidence="6">Multicopper oxidase</fullName>
    </submittedName>
</protein>
<feature type="signal peptide" evidence="3">
    <location>
        <begin position="1"/>
        <end position="25"/>
    </location>
</feature>
<dbReference type="KEGG" id="ntt:TAO_0356"/>
<dbReference type="PANTHER" id="PTHR11709">
    <property type="entry name" value="MULTI-COPPER OXIDASE"/>
    <property type="match status" value="1"/>
</dbReference>
<dbReference type="EMBL" id="AP014836">
    <property type="protein sequence ID" value="BAW79726.1"/>
    <property type="molecule type" value="Genomic_DNA"/>
</dbReference>
<dbReference type="PROSITE" id="PS00080">
    <property type="entry name" value="MULTICOPPER_OXIDASE2"/>
    <property type="match status" value="1"/>
</dbReference>
<evidence type="ECO:0000256" key="1">
    <source>
        <dbReference type="ARBA" id="ARBA00022723"/>
    </source>
</evidence>
<proteinExistence type="predicted"/>
<dbReference type="GO" id="GO:0006826">
    <property type="term" value="P:iron ion transport"/>
    <property type="evidence" value="ECO:0007669"/>
    <property type="project" value="TreeGrafter"/>
</dbReference>
<evidence type="ECO:0000313" key="7">
    <source>
        <dbReference type="Proteomes" id="UP000243679"/>
    </source>
</evidence>
<dbReference type="PROSITE" id="PS00079">
    <property type="entry name" value="MULTICOPPER_OXIDASE1"/>
    <property type="match status" value="1"/>
</dbReference>
<dbReference type="OrthoDB" id="9757546at2"/>
<dbReference type="InterPro" id="IPR011706">
    <property type="entry name" value="Cu-oxidase_C"/>
</dbReference>
<keyword evidence="7" id="KW-1185">Reference proteome</keyword>
<dbReference type="InterPro" id="IPR045087">
    <property type="entry name" value="Cu-oxidase_fam"/>
</dbReference>
<dbReference type="InterPro" id="IPR033138">
    <property type="entry name" value="Cu_oxidase_CS"/>
</dbReference>
<evidence type="ECO:0000256" key="2">
    <source>
        <dbReference type="ARBA" id="ARBA00023002"/>
    </source>
</evidence>
<reference evidence="6 7" key="1">
    <citation type="journal article" date="2017" name="ISME J.">
        <title>An acid-tolerant ammonia-oxidizing ?-proteobacterium from soil.</title>
        <authorList>
            <person name="Hayatsu M."/>
            <person name="Tago K."/>
            <person name="Uchiyama I."/>
            <person name="Toyoda A."/>
            <person name="Wang Y."/>
            <person name="Shimomura Y."/>
            <person name="Okubo T."/>
            <person name="Kurisu F."/>
            <person name="Hirono Y."/>
            <person name="Nonaka K."/>
            <person name="Akiyama H."/>
            <person name="Itoh T."/>
            <person name="Takami H."/>
        </authorList>
    </citation>
    <scope>NUCLEOTIDE SEQUENCE [LARGE SCALE GENOMIC DNA]</scope>
    <source>
        <strain evidence="6 7">TAO100</strain>
    </source>
</reference>
<dbReference type="PANTHER" id="PTHR11709:SF504">
    <property type="entry name" value="PLASTOCYANIN-LIKE DOMAIN-CONTAINING PROTEIN"/>
    <property type="match status" value="1"/>
</dbReference>
<organism evidence="6 7">
    <name type="scientific">Candidatus Nitrosoglobus terrae</name>
    <dbReference type="NCBI Taxonomy" id="1630141"/>
    <lineage>
        <taxon>Bacteria</taxon>
        <taxon>Pseudomonadati</taxon>
        <taxon>Pseudomonadota</taxon>
        <taxon>Gammaproteobacteria</taxon>
        <taxon>Chromatiales</taxon>
        <taxon>Chromatiaceae</taxon>
        <taxon>Candidatus Nitrosoglobus</taxon>
    </lineage>
</organism>
<dbReference type="Pfam" id="PF07732">
    <property type="entry name" value="Cu-oxidase_3"/>
    <property type="match status" value="1"/>
</dbReference>
<feature type="chain" id="PRO_5012749607" evidence="3">
    <location>
        <begin position="26"/>
        <end position="361"/>
    </location>
</feature>
<dbReference type="RefSeq" id="WP_096526348.1">
    <property type="nucleotide sequence ID" value="NZ_AP014836.1"/>
</dbReference>
<dbReference type="Pfam" id="PF07731">
    <property type="entry name" value="Cu-oxidase_2"/>
    <property type="match status" value="1"/>
</dbReference>
<dbReference type="InterPro" id="IPR008972">
    <property type="entry name" value="Cupredoxin"/>
</dbReference>
<dbReference type="SUPFAM" id="SSF49503">
    <property type="entry name" value="Cupredoxins"/>
    <property type="match status" value="2"/>
</dbReference>
<evidence type="ECO:0000259" key="4">
    <source>
        <dbReference type="Pfam" id="PF07731"/>
    </source>
</evidence>
<dbReference type="Gene3D" id="2.60.40.420">
    <property type="entry name" value="Cupredoxins - blue copper proteins"/>
    <property type="match status" value="1"/>
</dbReference>
<feature type="domain" description="Plastocyanin-like" evidence="5">
    <location>
        <begin position="113"/>
        <end position="226"/>
    </location>
</feature>
<dbReference type="InterPro" id="IPR002355">
    <property type="entry name" value="Cu_oxidase_Cu_BS"/>
</dbReference>
<evidence type="ECO:0000256" key="3">
    <source>
        <dbReference type="SAM" id="SignalP"/>
    </source>
</evidence>
<evidence type="ECO:0000259" key="5">
    <source>
        <dbReference type="Pfam" id="PF07732"/>
    </source>
</evidence>
<dbReference type="InterPro" id="IPR011707">
    <property type="entry name" value="Cu-oxidase-like_N"/>
</dbReference>
<name>A0A1Q2SKQ5_9GAMM</name>
<keyword evidence="3" id="KW-0732">Signal</keyword>
<dbReference type="AlphaFoldDB" id="A0A1Q2SKQ5"/>
<dbReference type="GO" id="GO:0005886">
    <property type="term" value="C:plasma membrane"/>
    <property type="evidence" value="ECO:0007669"/>
    <property type="project" value="TreeGrafter"/>
</dbReference>
<gene>
    <name evidence="6" type="ORF">TAO_0356</name>
</gene>
<dbReference type="Proteomes" id="UP000243679">
    <property type="component" value="Chromosome"/>
</dbReference>
<dbReference type="GO" id="GO:0016491">
    <property type="term" value="F:oxidoreductase activity"/>
    <property type="evidence" value="ECO:0007669"/>
    <property type="project" value="UniProtKB-KW"/>
</dbReference>
<keyword evidence="2" id="KW-0560">Oxidoreductase</keyword>
<accession>A0A1Q2SKQ5</accession>
<dbReference type="GO" id="GO:0005507">
    <property type="term" value="F:copper ion binding"/>
    <property type="evidence" value="ECO:0007669"/>
    <property type="project" value="InterPro"/>
</dbReference>
<sequence length="361" mass="39639">MLFITRGLKQVFSIILLLGASSASSNNNDAQFSGSTASTAPITGVIRYYYIAAEDTTWDFAPSGQSLVHCMDHQPAPCAIPEPYGHIFSAVRYVEYTDETFTKPKPQLKWLGVLGPIIRAEVGDTVKVHFCNHTMTGSAYSMHPHGLRYTKDNEGAFYYGVNSSSPPGAGAEVHPGQCFDYTWLADKVSGPARGDPSSKVWWYHSHVDSANDINSGLLGPIIITRKGMANADGSPKDVDREFVTAFFIFNRLSDAEAGLMHSINGYIFGNLKGLVAKRGERVRWHVLGMGNENDLHTPHWHGKTVLVGAPPARRRTDVLELLPASMVTADMNADNIGEWQYHCHVADHMNAGMVTTYQILP</sequence>